<proteinExistence type="predicted"/>
<dbReference type="Proteomes" id="UP000223534">
    <property type="component" value="Segment"/>
</dbReference>
<name>A0A249XVK7_9CAUD</name>
<accession>A0A249XVK7</accession>
<evidence type="ECO:0000313" key="2">
    <source>
        <dbReference type="Proteomes" id="UP000223534"/>
    </source>
</evidence>
<protein>
    <submittedName>
        <fullName evidence="1">Uncharacterized protein</fullName>
    </submittedName>
</protein>
<reference evidence="2" key="1">
    <citation type="submission" date="2017-08" db="EMBL/GenBank/DDBJ databases">
        <authorList>
            <person name="Puglisi K.M."/>
            <person name="Abker F."/>
            <person name="Adetunja A."/>
            <person name="Azinge I."/>
            <person name="Baskerville V."/>
            <person name="Brown C."/>
            <person name="Cabassa I."/>
            <person name="Cannady D."/>
            <person name="Duran G."/>
            <person name="Franklin M."/>
            <person name="Kontchou K."/>
            <person name="Kelly K."/>
            <person name="Mohamed A."/>
            <person name="Okusolubo T."/>
            <person name="Oriala D."/>
            <person name="Shrestha A."/>
            <person name="Song A."/>
            <person name="Spruill R."/>
            <person name="Williams K."/>
            <person name="Nunn R."/>
            <person name="Johnson A."/>
            <person name="Erill I."/>
            <person name="Caruso S.M."/>
        </authorList>
    </citation>
    <scope>NUCLEOTIDE SEQUENCE [LARGE SCALE GENOMIC DNA]</scope>
</reference>
<sequence length="177" mass="20197">MTDTLKAVEIGTQVLAKELVGKSGFNIAHDTTYIDNVNSVKWFSATKTAVVITYDGYQTVTVPANEVYVWIKDNAISYEDNVYNFLGVNWREKYNYKEDNSTHAIYDKKIKALIKDNASKILFHECNLSVWGHISYEVRKALGIYRGVKTVKDYSVSELAKMYVTAEKELFSIVEPE</sequence>
<dbReference type="EMBL" id="MF765814">
    <property type="protein sequence ID" value="ASZ76009.1"/>
    <property type="molecule type" value="Genomic_DNA"/>
</dbReference>
<evidence type="ECO:0000313" key="1">
    <source>
        <dbReference type="EMBL" id="ASZ76009.1"/>
    </source>
</evidence>
<organism evidence="1 2">
    <name type="scientific">Bacillus phage Taffo16</name>
    <dbReference type="NCBI Taxonomy" id="2030094"/>
    <lineage>
        <taxon>Viruses</taxon>
        <taxon>Duplodnaviria</taxon>
        <taxon>Heunggongvirae</taxon>
        <taxon>Uroviricota</taxon>
        <taxon>Caudoviricetes</taxon>
        <taxon>Herelleviridae</taxon>
        <taxon>Bastillevirinae</taxon>
        <taxon>Bequatrovirus</taxon>
        <taxon>Bequatrovirus riley</taxon>
    </lineage>
</organism>
<gene>
    <name evidence="1" type="ORF">TAFFO16_276</name>
</gene>